<dbReference type="GO" id="GO:0004674">
    <property type="term" value="F:protein serine/threonine kinase activity"/>
    <property type="evidence" value="ECO:0007669"/>
    <property type="project" value="UniProtKB-KW"/>
</dbReference>
<evidence type="ECO:0000256" key="5">
    <source>
        <dbReference type="ARBA" id="ARBA00022840"/>
    </source>
</evidence>
<keyword evidence="10" id="KW-1185">Reference proteome</keyword>
<dbReference type="Gene3D" id="3.60.40.10">
    <property type="entry name" value="PPM-type phosphatase domain"/>
    <property type="match status" value="1"/>
</dbReference>
<organism evidence="9 10">
    <name type="scientific">Salinimonas sediminis</name>
    <dbReference type="NCBI Taxonomy" id="2303538"/>
    <lineage>
        <taxon>Bacteria</taxon>
        <taxon>Pseudomonadati</taxon>
        <taxon>Pseudomonadota</taxon>
        <taxon>Gammaproteobacteria</taxon>
        <taxon>Alteromonadales</taxon>
        <taxon>Alteromonadaceae</taxon>
        <taxon>Alteromonas/Salinimonas group</taxon>
        <taxon>Salinimonas</taxon>
    </lineage>
</organism>
<evidence type="ECO:0000259" key="7">
    <source>
        <dbReference type="PROSITE" id="PS50011"/>
    </source>
</evidence>
<dbReference type="Gene3D" id="1.10.510.10">
    <property type="entry name" value="Transferase(Phosphotransferase) domain 1"/>
    <property type="match status" value="1"/>
</dbReference>
<dbReference type="EMBL" id="CP031769">
    <property type="protein sequence ID" value="AXR07019.1"/>
    <property type="molecule type" value="Genomic_DNA"/>
</dbReference>
<feature type="region of interest" description="Disordered" evidence="6">
    <location>
        <begin position="1"/>
        <end position="22"/>
    </location>
</feature>
<dbReference type="InterPro" id="IPR008266">
    <property type="entry name" value="Tyr_kinase_AS"/>
</dbReference>
<dbReference type="SMART" id="SM00331">
    <property type="entry name" value="PP2C_SIG"/>
    <property type="match status" value="1"/>
</dbReference>
<keyword evidence="4 9" id="KW-0418">Kinase</keyword>
<keyword evidence="1" id="KW-0723">Serine/threonine-protein kinase</keyword>
<dbReference type="InterPro" id="IPR011009">
    <property type="entry name" value="Kinase-like_dom_sf"/>
</dbReference>
<dbReference type="CDD" id="cd00143">
    <property type="entry name" value="PP2Cc"/>
    <property type="match status" value="1"/>
</dbReference>
<dbReference type="RefSeq" id="WP_117317168.1">
    <property type="nucleotide sequence ID" value="NZ_CP031769.1"/>
</dbReference>
<dbReference type="Proteomes" id="UP000262073">
    <property type="component" value="Chromosome"/>
</dbReference>
<dbReference type="SMART" id="SM00220">
    <property type="entry name" value="S_TKc"/>
    <property type="match status" value="1"/>
</dbReference>
<evidence type="ECO:0000256" key="4">
    <source>
        <dbReference type="ARBA" id="ARBA00022777"/>
    </source>
</evidence>
<evidence type="ECO:0000256" key="6">
    <source>
        <dbReference type="SAM" id="MobiDB-lite"/>
    </source>
</evidence>
<evidence type="ECO:0000259" key="8">
    <source>
        <dbReference type="PROSITE" id="PS51746"/>
    </source>
</evidence>
<keyword evidence="2" id="KW-0808">Transferase</keyword>
<dbReference type="Pfam" id="PF13672">
    <property type="entry name" value="PP2C_2"/>
    <property type="match status" value="1"/>
</dbReference>
<dbReference type="SUPFAM" id="SSF81606">
    <property type="entry name" value="PP2C-like"/>
    <property type="match status" value="1"/>
</dbReference>
<dbReference type="PROSITE" id="PS51746">
    <property type="entry name" value="PPM_2"/>
    <property type="match status" value="1"/>
</dbReference>
<dbReference type="InterPro" id="IPR036457">
    <property type="entry name" value="PPM-type-like_dom_sf"/>
</dbReference>
<keyword evidence="5" id="KW-0067">ATP-binding</keyword>
<dbReference type="InterPro" id="IPR001932">
    <property type="entry name" value="PPM-type_phosphatase-like_dom"/>
</dbReference>
<evidence type="ECO:0000256" key="2">
    <source>
        <dbReference type="ARBA" id="ARBA00022679"/>
    </source>
</evidence>
<feature type="domain" description="Protein kinase" evidence="7">
    <location>
        <begin position="267"/>
        <end position="533"/>
    </location>
</feature>
<name>A0A346NNB2_9ALTE</name>
<dbReference type="Pfam" id="PF00069">
    <property type="entry name" value="Pkinase"/>
    <property type="match status" value="1"/>
</dbReference>
<sequence length="572" mass="64018">MLKVALGQHSSAGEKTLNQDSHGARVPLGSPLQFKGAAVALADGIGSSPVSDQASQAAITQFLHDYFCTSDSWSVAHAGEQVIQTINRSLLNTTRNSEHWENQDHGYVCTFSALIAKHRQGYLFHVGDSRIYRWREHQLEQLTRDHRQWHDQRFYLSNALGMHEQLVVDTSEVALAEGDIFILATDGVYEYLPAQQMTQCLAEHGQQLTDCAKHMVQQAFDNGSDDNLTVQLLRIDALPEPVQWFNADEVNLPVPPVLSPGDMLDDYLITRVLYSSARSHIYLAKHQSEAPHGPQYVIKAPSQELAEQREHLDRLLTEEWVARRISSIHVIGAPASANNRTALYTVLDHVPGQTLAQWLRDNPQPDLETIRSWVEQIALGLRALHRADVIHQDLRPENIMLNAQGAVCLIDLGSASIAGLNEFYQPDVQLTGALMYCAPECFLGEPGSVQSDMYSLAVLTYYLLSQRYPYGAAVPRATTVAAQHKLRYRSVLDAQRHIPGWLDDTLKKALHPNPAKRYPVLSAFLYDLRHPNPAYLQAQRAPLIQRHPVRFWQGVSALLLCLVIVLLNTSNA</sequence>
<dbReference type="PROSITE" id="PS50011">
    <property type="entry name" value="PROTEIN_KINASE_DOM"/>
    <property type="match status" value="1"/>
</dbReference>
<dbReference type="KEGG" id="salm:D0Y50_12065"/>
<evidence type="ECO:0000256" key="1">
    <source>
        <dbReference type="ARBA" id="ARBA00022527"/>
    </source>
</evidence>
<protein>
    <submittedName>
        <fullName evidence="9">Bifunctional protein-serine/threonine kinase/phosphatase</fullName>
    </submittedName>
</protein>
<dbReference type="PANTHER" id="PTHR24351">
    <property type="entry name" value="RIBOSOMAL PROTEIN S6 KINASE"/>
    <property type="match status" value="1"/>
</dbReference>
<proteinExistence type="predicted"/>
<dbReference type="PROSITE" id="PS00109">
    <property type="entry name" value="PROTEIN_KINASE_TYR"/>
    <property type="match status" value="1"/>
</dbReference>
<evidence type="ECO:0000313" key="9">
    <source>
        <dbReference type="EMBL" id="AXR07019.1"/>
    </source>
</evidence>
<dbReference type="CDD" id="cd14014">
    <property type="entry name" value="STKc_PknB_like"/>
    <property type="match status" value="1"/>
</dbReference>
<dbReference type="AlphaFoldDB" id="A0A346NNB2"/>
<feature type="compositionally biased region" description="Polar residues" evidence="6">
    <location>
        <begin position="8"/>
        <end position="21"/>
    </location>
</feature>
<dbReference type="OrthoDB" id="9801841at2"/>
<dbReference type="SMART" id="SM00332">
    <property type="entry name" value="PP2Cc"/>
    <property type="match status" value="1"/>
</dbReference>
<dbReference type="InterPro" id="IPR000719">
    <property type="entry name" value="Prot_kinase_dom"/>
</dbReference>
<feature type="domain" description="PPM-type phosphatase" evidence="8">
    <location>
        <begin position="5"/>
        <end position="235"/>
    </location>
</feature>
<dbReference type="GO" id="GO:0005524">
    <property type="term" value="F:ATP binding"/>
    <property type="evidence" value="ECO:0007669"/>
    <property type="project" value="UniProtKB-KW"/>
</dbReference>
<keyword evidence="3" id="KW-0547">Nucleotide-binding</keyword>
<evidence type="ECO:0000256" key="3">
    <source>
        <dbReference type="ARBA" id="ARBA00022741"/>
    </source>
</evidence>
<reference evidence="9 10" key="1">
    <citation type="submission" date="2018-08" db="EMBL/GenBank/DDBJ databases">
        <title>Salinimonas sediminis sp. nov., a piezophilic bacterium isolated from a deep-sea sediment sample from the New Britain Trench.</title>
        <authorList>
            <person name="Cao J."/>
        </authorList>
    </citation>
    <scope>NUCLEOTIDE SEQUENCE [LARGE SCALE GENOMIC DNA]</scope>
    <source>
        <strain evidence="9 10">N102</strain>
    </source>
</reference>
<evidence type="ECO:0000313" key="10">
    <source>
        <dbReference type="Proteomes" id="UP000262073"/>
    </source>
</evidence>
<gene>
    <name evidence="9" type="ORF">D0Y50_12065</name>
</gene>
<accession>A0A346NNB2</accession>
<dbReference type="SUPFAM" id="SSF56112">
    <property type="entry name" value="Protein kinase-like (PK-like)"/>
    <property type="match status" value="1"/>
</dbReference>